<accession>A0AAD4WDP8</accession>
<protein>
    <submittedName>
        <fullName evidence="1">Uncharacterized protein</fullName>
    </submittedName>
</protein>
<comment type="caution">
    <text evidence="1">The sequence shown here is derived from an EMBL/GenBank/DDBJ whole genome shotgun (WGS) entry which is preliminary data.</text>
</comment>
<reference evidence="1 2" key="1">
    <citation type="journal article" date="2022" name="G3 (Bethesda)">
        <title>Whole-genome sequence and methylome profiling of the almond [Prunus dulcis (Mill.) D.A. Webb] cultivar 'Nonpareil'.</title>
        <authorList>
            <person name="D'Amico-Willman K.M."/>
            <person name="Ouma W.Z."/>
            <person name="Meulia T."/>
            <person name="Sideli G.M."/>
            <person name="Gradziel T.M."/>
            <person name="Fresnedo-Ramirez J."/>
        </authorList>
    </citation>
    <scope>NUCLEOTIDE SEQUENCE [LARGE SCALE GENOMIC DNA]</scope>
    <source>
        <strain evidence="1">Clone GOH B32 T37-40</strain>
    </source>
</reference>
<evidence type="ECO:0000313" key="1">
    <source>
        <dbReference type="EMBL" id="KAI5341645.1"/>
    </source>
</evidence>
<sequence length="84" mass="9246">MGALDEDDDDFDLLFLDSFEEGAFAPPLGPPASSETSEFDNGMKQLRMDEKIAICLNDTLSINLDAKQHLKTSSDISMVLCTFI</sequence>
<organism evidence="1 2">
    <name type="scientific">Prunus dulcis</name>
    <name type="common">Almond</name>
    <name type="synonym">Amygdalus dulcis</name>
    <dbReference type="NCBI Taxonomy" id="3755"/>
    <lineage>
        <taxon>Eukaryota</taxon>
        <taxon>Viridiplantae</taxon>
        <taxon>Streptophyta</taxon>
        <taxon>Embryophyta</taxon>
        <taxon>Tracheophyta</taxon>
        <taxon>Spermatophyta</taxon>
        <taxon>Magnoliopsida</taxon>
        <taxon>eudicotyledons</taxon>
        <taxon>Gunneridae</taxon>
        <taxon>Pentapetalae</taxon>
        <taxon>rosids</taxon>
        <taxon>fabids</taxon>
        <taxon>Rosales</taxon>
        <taxon>Rosaceae</taxon>
        <taxon>Amygdaloideae</taxon>
        <taxon>Amygdaleae</taxon>
        <taxon>Prunus</taxon>
    </lineage>
</organism>
<dbReference type="Proteomes" id="UP001054821">
    <property type="component" value="Chromosome 2"/>
</dbReference>
<keyword evidence="2" id="KW-1185">Reference proteome</keyword>
<name>A0AAD4WDP8_PRUDU</name>
<proteinExistence type="predicted"/>
<dbReference type="EMBL" id="JAJFAZ020000002">
    <property type="protein sequence ID" value="KAI5341645.1"/>
    <property type="molecule type" value="Genomic_DNA"/>
</dbReference>
<evidence type="ECO:0000313" key="2">
    <source>
        <dbReference type="Proteomes" id="UP001054821"/>
    </source>
</evidence>
<dbReference type="AlphaFoldDB" id="A0AAD4WDP8"/>
<gene>
    <name evidence="1" type="ORF">L3X38_009520</name>
</gene>